<dbReference type="NCBIfam" id="TIGR02893">
    <property type="entry name" value="spore_yabQ"/>
    <property type="match status" value="1"/>
</dbReference>
<feature type="transmembrane region" description="Helical" evidence="1">
    <location>
        <begin position="105"/>
        <end position="129"/>
    </location>
</feature>
<dbReference type="Proteomes" id="UP000294937">
    <property type="component" value="Unassembled WGS sequence"/>
</dbReference>
<gene>
    <name evidence="2" type="ORF">EDD58_104157</name>
</gene>
<organism evidence="2 3">
    <name type="scientific">Hazenella coriacea</name>
    <dbReference type="NCBI Taxonomy" id="1179467"/>
    <lineage>
        <taxon>Bacteria</taxon>
        <taxon>Bacillati</taxon>
        <taxon>Bacillota</taxon>
        <taxon>Bacilli</taxon>
        <taxon>Bacillales</taxon>
        <taxon>Thermoactinomycetaceae</taxon>
        <taxon>Hazenella</taxon>
    </lineage>
</organism>
<reference evidence="2 3" key="1">
    <citation type="submission" date="2019-03" db="EMBL/GenBank/DDBJ databases">
        <title>Genomic Encyclopedia of Type Strains, Phase IV (KMG-IV): sequencing the most valuable type-strain genomes for metagenomic binning, comparative biology and taxonomic classification.</title>
        <authorList>
            <person name="Goeker M."/>
        </authorList>
    </citation>
    <scope>NUCLEOTIDE SEQUENCE [LARGE SCALE GENOMIC DNA]</scope>
    <source>
        <strain evidence="2 3">DSM 45707</strain>
    </source>
</reference>
<keyword evidence="1" id="KW-0472">Membrane</keyword>
<accession>A0A4R3L9X5</accession>
<evidence type="ECO:0000256" key="1">
    <source>
        <dbReference type="SAM" id="Phobius"/>
    </source>
</evidence>
<keyword evidence="1" id="KW-0812">Transmembrane</keyword>
<sequence>MTLQMQWITMALMLSSGLLLGVILDTYRVLKTRFRLRGWVVSLIDLLYWTVSAALVFSLLMWSNWGELRFYIFVAICTGLFLYYQWLSRQVIQGIRWIVSVIEKLILGILRVIQTFIWLPLIQICRWVIQLLKWLWSLLFVLGKVSLKIFIPFKWLFRPFYHWLSPWMTPLIGGLKKFFYKIRTLWVKFRKKDE</sequence>
<keyword evidence="3" id="KW-1185">Reference proteome</keyword>
<evidence type="ECO:0000313" key="2">
    <source>
        <dbReference type="EMBL" id="TCS94286.1"/>
    </source>
</evidence>
<dbReference type="AlphaFoldDB" id="A0A4R3L9X5"/>
<protein>
    <submittedName>
        <fullName evidence="2">Spore cortex biosynthesis protein YabQ</fullName>
    </submittedName>
</protein>
<dbReference type="InterPro" id="IPR019074">
    <property type="entry name" value="YabQ"/>
</dbReference>
<feature type="transmembrane region" description="Helical" evidence="1">
    <location>
        <begin position="39"/>
        <end position="62"/>
    </location>
</feature>
<dbReference type="Pfam" id="PF09578">
    <property type="entry name" value="Spore_YabQ"/>
    <property type="match status" value="1"/>
</dbReference>
<name>A0A4R3L9X5_9BACL</name>
<feature type="transmembrane region" description="Helical" evidence="1">
    <location>
        <begin position="68"/>
        <end position="84"/>
    </location>
</feature>
<evidence type="ECO:0000313" key="3">
    <source>
        <dbReference type="Proteomes" id="UP000294937"/>
    </source>
</evidence>
<feature type="transmembrane region" description="Helical" evidence="1">
    <location>
        <begin position="6"/>
        <end position="27"/>
    </location>
</feature>
<feature type="transmembrane region" description="Helical" evidence="1">
    <location>
        <begin position="135"/>
        <end position="157"/>
    </location>
</feature>
<keyword evidence="1" id="KW-1133">Transmembrane helix</keyword>
<proteinExistence type="predicted"/>
<dbReference type="EMBL" id="SMAG01000004">
    <property type="protein sequence ID" value="TCS94286.1"/>
    <property type="molecule type" value="Genomic_DNA"/>
</dbReference>
<comment type="caution">
    <text evidence="2">The sequence shown here is derived from an EMBL/GenBank/DDBJ whole genome shotgun (WGS) entry which is preliminary data.</text>
</comment>